<protein>
    <submittedName>
        <fullName evidence="2">Uncharacterized protein</fullName>
    </submittedName>
</protein>
<dbReference type="Proteomes" id="UP000663848">
    <property type="component" value="Unassembled WGS sequence"/>
</dbReference>
<accession>A0A822GCQ5</accession>
<feature type="non-terminal residue" evidence="2">
    <location>
        <position position="1"/>
    </location>
</feature>
<gene>
    <name evidence="1" type="ORF">QYT958_LOCUS34572</name>
    <name evidence="2" type="ORF">QYT958_LOCUS48587</name>
</gene>
<name>A0A822GCQ5_9BILA</name>
<sequence>NVDPPIWYDTDVKLFEIQRV</sequence>
<evidence type="ECO:0000313" key="2">
    <source>
        <dbReference type="EMBL" id="CAF5151401.1"/>
    </source>
</evidence>
<comment type="caution">
    <text evidence="2">The sequence shown here is derived from an EMBL/GenBank/DDBJ whole genome shotgun (WGS) entry which is preliminary data.</text>
</comment>
<dbReference type="AlphaFoldDB" id="A0A822GCQ5"/>
<reference evidence="2" key="1">
    <citation type="submission" date="2021-02" db="EMBL/GenBank/DDBJ databases">
        <authorList>
            <person name="Nowell W R."/>
        </authorList>
    </citation>
    <scope>NUCLEOTIDE SEQUENCE</scope>
</reference>
<evidence type="ECO:0000313" key="1">
    <source>
        <dbReference type="EMBL" id="CAF4964188.1"/>
    </source>
</evidence>
<dbReference type="EMBL" id="CAJOBR010099741">
    <property type="protein sequence ID" value="CAF5151401.1"/>
    <property type="molecule type" value="Genomic_DNA"/>
</dbReference>
<evidence type="ECO:0000313" key="3">
    <source>
        <dbReference type="Proteomes" id="UP000663848"/>
    </source>
</evidence>
<dbReference type="EMBL" id="CAJOBR010025007">
    <property type="protein sequence ID" value="CAF4964188.1"/>
    <property type="molecule type" value="Genomic_DNA"/>
</dbReference>
<organism evidence="2 3">
    <name type="scientific">Rotaria socialis</name>
    <dbReference type="NCBI Taxonomy" id="392032"/>
    <lineage>
        <taxon>Eukaryota</taxon>
        <taxon>Metazoa</taxon>
        <taxon>Spiralia</taxon>
        <taxon>Gnathifera</taxon>
        <taxon>Rotifera</taxon>
        <taxon>Eurotatoria</taxon>
        <taxon>Bdelloidea</taxon>
        <taxon>Philodinida</taxon>
        <taxon>Philodinidae</taxon>
        <taxon>Rotaria</taxon>
    </lineage>
</organism>
<proteinExistence type="predicted"/>